<dbReference type="Pfam" id="PF03478">
    <property type="entry name" value="Beta-prop_KIB1-4"/>
    <property type="match status" value="1"/>
</dbReference>
<dbReference type="PANTHER" id="PTHR33800">
    <property type="entry name" value="OS06G0113600 PROTEIN"/>
    <property type="match status" value="1"/>
</dbReference>
<evidence type="ECO:0000259" key="1">
    <source>
        <dbReference type="Pfam" id="PF03478"/>
    </source>
</evidence>
<protein>
    <recommendedName>
        <fullName evidence="5">F-box domain-containing protein</fullName>
    </recommendedName>
</protein>
<name>A0A9R0ZVM4_TRITD</name>
<dbReference type="Gramene" id="TRITD7Bv1G045210.2">
    <property type="protein sequence ID" value="TRITD7Bv1G045210.2"/>
    <property type="gene ID" value="TRITD7Bv1G045210"/>
</dbReference>
<evidence type="ECO:0000313" key="3">
    <source>
        <dbReference type="EMBL" id="VAI84889.1"/>
    </source>
</evidence>
<feature type="domain" description="F-box" evidence="2">
    <location>
        <begin position="58"/>
        <end position="92"/>
    </location>
</feature>
<keyword evidence="4" id="KW-1185">Reference proteome</keyword>
<accession>A0A9R0ZVM4</accession>
<dbReference type="PANTHER" id="PTHR33800:SF11">
    <property type="entry name" value="F-BOX DOMAIN-CONTAINING PROTEIN"/>
    <property type="match status" value="1"/>
</dbReference>
<dbReference type="OMA" id="YVNELEF"/>
<gene>
    <name evidence="3" type="ORF">TRITD_7Bv1G045210</name>
</gene>
<dbReference type="AlphaFoldDB" id="A0A9R0ZVM4"/>
<dbReference type="InterPro" id="IPR001810">
    <property type="entry name" value="F-box_dom"/>
</dbReference>
<feature type="domain" description="KIB1-4 beta-propeller" evidence="1">
    <location>
        <begin position="155"/>
        <end position="403"/>
    </location>
</feature>
<reference evidence="3 4" key="1">
    <citation type="submission" date="2017-09" db="EMBL/GenBank/DDBJ databases">
        <authorList>
            <consortium name="International Durum Wheat Genome Sequencing Consortium (IDWGSC)"/>
            <person name="Milanesi L."/>
        </authorList>
    </citation>
    <scope>NUCLEOTIDE SEQUENCE [LARGE SCALE GENOMIC DNA]</scope>
    <source>
        <strain evidence="4">cv. Svevo</strain>
    </source>
</reference>
<proteinExistence type="predicted"/>
<dbReference type="SUPFAM" id="SSF81383">
    <property type="entry name" value="F-box domain"/>
    <property type="match status" value="1"/>
</dbReference>
<dbReference type="InterPro" id="IPR005174">
    <property type="entry name" value="KIB1-4_b-propeller"/>
</dbReference>
<dbReference type="Pfam" id="PF12937">
    <property type="entry name" value="F-box-like"/>
    <property type="match status" value="1"/>
</dbReference>
<dbReference type="EMBL" id="LT934124">
    <property type="protein sequence ID" value="VAI84889.1"/>
    <property type="molecule type" value="Genomic_DNA"/>
</dbReference>
<organism evidence="3 4">
    <name type="scientific">Triticum turgidum subsp. durum</name>
    <name type="common">Durum wheat</name>
    <name type="synonym">Triticum durum</name>
    <dbReference type="NCBI Taxonomy" id="4567"/>
    <lineage>
        <taxon>Eukaryota</taxon>
        <taxon>Viridiplantae</taxon>
        <taxon>Streptophyta</taxon>
        <taxon>Embryophyta</taxon>
        <taxon>Tracheophyta</taxon>
        <taxon>Spermatophyta</taxon>
        <taxon>Magnoliopsida</taxon>
        <taxon>Liliopsida</taxon>
        <taxon>Poales</taxon>
        <taxon>Poaceae</taxon>
        <taxon>BOP clade</taxon>
        <taxon>Pooideae</taxon>
        <taxon>Triticodae</taxon>
        <taxon>Triticeae</taxon>
        <taxon>Triticinae</taxon>
        <taxon>Triticum</taxon>
    </lineage>
</organism>
<evidence type="ECO:0000313" key="4">
    <source>
        <dbReference type="Proteomes" id="UP000324705"/>
    </source>
</evidence>
<dbReference type="Proteomes" id="UP000324705">
    <property type="component" value="Chromosome 7B"/>
</dbReference>
<sequence length="451" mass="51076">MKAGQLRRYVNELEFIHIVEKIVEKVCKRVLGRGVAIMQRHSKLCVSTSTCMFGLQDWADLPKDLLQSVFSRLGSILDLLAFVATCRSWRVALTSYSSKSTLCTLFPPLLIQPNIRVHVPHPPCNNGHRHLQAYKVIDPAKQSATGLHCHIDEEILQTMRCAGPSYGQLIFYNRGHCVVVDPFRGTKVSPPRLPLCDAYRKLNWSDIPFNQKIMELQQLVTESYCSAILTAPLASPNSHMLVSTGLSLFSWPVGSDTWSELQYSGVQIIQIVEFNGQFIAMDLRQQIYTLEVAPKLRLQEITTNHPPDLTKSSQDPSKTSWLVVCGDMLLMLVHSCTSIHYNASVPFVRTVHYLDMSTKPAKWVDMEKLDNWAIFTGSDIRSTSFSCMNPEHWGGRSKCLYVARSPKPWSEYGLGNEPDPSVDPVHQHFRIWCHLMQPLWVYPSMLYSGGP</sequence>
<dbReference type="Gene3D" id="1.20.1280.50">
    <property type="match status" value="1"/>
</dbReference>
<dbReference type="InterPro" id="IPR036047">
    <property type="entry name" value="F-box-like_dom_sf"/>
</dbReference>
<evidence type="ECO:0000259" key="2">
    <source>
        <dbReference type="Pfam" id="PF12937"/>
    </source>
</evidence>
<evidence type="ECO:0008006" key="5">
    <source>
        <dbReference type="Google" id="ProtNLM"/>
    </source>
</evidence>